<dbReference type="InterPro" id="IPR001789">
    <property type="entry name" value="Sig_transdc_resp-reg_receiver"/>
</dbReference>
<comment type="caution">
    <text evidence="3">The sequence shown here is derived from an EMBL/GenBank/DDBJ whole genome shotgun (WGS) entry which is preliminary data.</text>
</comment>
<dbReference type="Pfam" id="PF00072">
    <property type="entry name" value="Response_reg"/>
    <property type="match status" value="1"/>
</dbReference>
<dbReference type="PANTHER" id="PTHR44520">
    <property type="entry name" value="RESPONSE REGULATOR RCP1-RELATED"/>
    <property type="match status" value="1"/>
</dbReference>
<dbReference type="RefSeq" id="WP_345637897.1">
    <property type="nucleotide sequence ID" value="NZ_BAABJQ010000036.1"/>
</dbReference>
<dbReference type="Proteomes" id="UP001501570">
    <property type="component" value="Unassembled WGS sequence"/>
</dbReference>
<evidence type="ECO:0000256" key="1">
    <source>
        <dbReference type="PROSITE-ProRule" id="PRU00169"/>
    </source>
</evidence>
<accession>A0ABP9SMM5</accession>
<proteinExistence type="predicted"/>
<dbReference type="PANTHER" id="PTHR44520:SF2">
    <property type="entry name" value="RESPONSE REGULATOR RCP1"/>
    <property type="match status" value="1"/>
</dbReference>
<protein>
    <submittedName>
        <fullName evidence="3">Response regulator</fullName>
    </submittedName>
</protein>
<evidence type="ECO:0000259" key="2">
    <source>
        <dbReference type="PROSITE" id="PS50110"/>
    </source>
</evidence>
<sequence>MAAAALAAPTLNVLLVEDDDADVALVEEYFLDQALPGDLHRVPDGIVALQYLRRENGFRAAPRPDLILLDLNMPRMDGRELLQVIKAPDSPWKAIPVIVFTTSSAAEDIARSYDAYANAFVTKAIDYNDFQGALAKIHEFFGTVASLDRGKGEQPRA</sequence>
<gene>
    <name evidence="3" type="ORF">GCM10023322_74440</name>
</gene>
<organism evidence="3 4">
    <name type="scientific">Rugosimonospora acidiphila</name>
    <dbReference type="NCBI Taxonomy" id="556531"/>
    <lineage>
        <taxon>Bacteria</taxon>
        <taxon>Bacillati</taxon>
        <taxon>Actinomycetota</taxon>
        <taxon>Actinomycetes</taxon>
        <taxon>Micromonosporales</taxon>
        <taxon>Micromonosporaceae</taxon>
        <taxon>Rugosimonospora</taxon>
    </lineage>
</organism>
<evidence type="ECO:0000313" key="4">
    <source>
        <dbReference type="Proteomes" id="UP001501570"/>
    </source>
</evidence>
<keyword evidence="4" id="KW-1185">Reference proteome</keyword>
<dbReference type="SMART" id="SM00448">
    <property type="entry name" value="REC"/>
    <property type="match status" value="1"/>
</dbReference>
<dbReference type="SUPFAM" id="SSF52172">
    <property type="entry name" value="CheY-like"/>
    <property type="match status" value="1"/>
</dbReference>
<dbReference type="Gene3D" id="3.40.50.2300">
    <property type="match status" value="1"/>
</dbReference>
<feature type="modified residue" description="4-aspartylphosphate" evidence="1">
    <location>
        <position position="70"/>
    </location>
</feature>
<dbReference type="InterPro" id="IPR011006">
    <property type="entry name" value="CheY-like_superfamily"/>
</dbReference>
<reference evidence="4" key="1">
    <citation type="journal article" date="2019" name="Int. J. Syst. Evol. Microbiol.">
        <title>The Global Catalogue of Microorganisms (GCM) 10K type strain sequencing project: providing services to taxonomists for standard genome sequencing and annotation.</title>
        <authorList>
            <consortium name="The Broad Institute Genomics Platform"/>
            <consortium name="The Broad Institute Genome Sequencing Center for Infectious Disease"/>
            <person name="Wu L."/>
            <person name="Ma J."/>
        </authorList>
    </citation>
    <scope>NUCLEOTIDE SEQUENCE [LARGE SCALE GENOMIC DNA]</scope>
    <source>
        <strain evidence="4">JCM 18304</strain>
    </source>
</reference>
<keyword evidence="1" id="KW-0597">Phosphoprotein</keyword>
<dbReference type="PROSITE" id="PS50110">
    <property type="entry name" value="RESPONSE_REGULATORY"/>
    <property type="match status" value="1"/>
</dbReference>
<feature type="domain" description="Response regulatory" evidence="2">
    <location>
        <begin position="12"/>
        <end position="138"/>
    </location>
</feature>
<dbReference type="CDD" id="cd17557">
    <property type="entry name" value="REC_Rcp-like"/>
    <property type="match status" value="1"/>
</dbReference>
<evidence type="ECO:0000313" key="3">
    <source>
        <dbReference type="EMBL" id="GAA5199236.1"/>
    </source>
</evidence>
<dbReference type="EMBL" id="BAABJQ010000036">
    <property type="protein sequence ID" value="GAA5199236.1"/>
    <property type="molecule type" value="Genomic_DNA"/>
</dbReference>
<dbReference type="InterPro" id="IPR052893">
    <property type="entry name" value="TCS_response_regulator"/>
</dbReference>
<name>A0ABP9SMM5_9ACTN</name>